<evidence type="ECO:0000313" key="2">
    <source>
        <dbReference type="Proteomes" id="UP001195483"/>
    </source>
</evidence>
<proteinExistence type="predicted"/>
<evidence type="ECO:0000313" key="1">
    <source>
        <dbReference type="EMBL" id="KAK3594445.1"/>
    </source>
</evidence>
<name>A0AAE0SMU7_9BIVA</name>
<protein>
    <submittedName>
        <fullName evidence="1">Uncharacterized protein</fullName>
    </submittedName>
</protein>
<dbReference type="AlphaFoldDB" id="A0AAE0SMU7"/>
<feature type="non-terminal residue" evidence="1">
    <location>
        <position position="53"/>
    </location>
</feature>
<comment type="caution">
    <text evidence="1">The sequence shown here is derived from an EMBL/GenBank/DDBJ whole genome shotgun (WGS) entry which is preliminary data.</text>
</comment>
<reference evidence="1" key="1">
    <citation type="journal article" date="2021" name="Genome Biol. Evol.">
        <title>A High-Quality Reference Genome for a Parasitic Bivalve with Doubly Uniparental Inheritance (Bivalvia: Unionida).</title>
        <authorList>
            <person name="Smith C.H."/>
        </authorList>
    </citation>
    <scope>NUCLEOTIDE SEQUENCE</scope>
    <source>
        <strain evidence="1">CHS0354</strain>
    </source>
</reference>
<gene>
    <name evidence="1" type="ORF">CHS0354_015443</name>
</gene>
<keyword evidence="2" id="KW-1185">Reference proteome</keyword>
<reference evidence="1" key="3">
    <citation type="submission" date="2023-05" db="EMBL/GenBank/DDBJ databases">
        <authorList>
            <person name="Smith C.H."/>
        </authorList>
    </citation>
    <scope>NUCLEOTIDE SEQUENCE</scope>
    <source>
        <strain evidence="1">CHS0354</strain>
        <tissue evidence="1">Mantle</tissue>
    </source>
</reference>
<accession>A0AAE0SMU7</accession>
<dbReference type="Proteomes" id="UP001195483">
    <property type="component" value="Unassembled WGS sequence"/>
</dbReference>
<sequence length="53" mass="5787">MTKYKAVLNLDTQTLSLLDDTVTVNLIQHQSGLARTTKMSTILPNSISAIAVR</sequence>
<organism evidence="1 2">
    <name type="scientific">Potamilus streckersoni</name>
    <dbReference type="NCBI Taxonomy" id="2493646"/>
    <lineage>
        <taxon>Eukaryota</taxon>
        <taxon>Metazoa</taxon>
        <taxon>Spiralia</taxon>
        <taxon>Lophotrochozoa</taxon>
        <taxon>Mollusca</taxon>
        <taxon>Bivalvia</taxon>
        <taxon>Autobranchia</taxon>
        <taxon>Heteroconchia</taxon>
        <taxon>Palaeoheterodonta</taxon>
        <taxon>Unionida</taxon>
        <taxon>Unionoidea</taxon>
        <taxon>Unionidae</taxon>
        <taxon>Ambleminae</taxon>
        <taxon>Lampsilini</taxon>
        <taxon>Potamilus</taxon>
    </lineage>
</organism>
<reference evidence="1" key="2">
    <citation type="journal article" date="2021" name="Genome Biol. Evol.">
        <title>Developing a high-quality reference genome for a parasitic bivalve with doubly uniparental inheritance (Bivalvia: Unionida).</title>
        <authorList>
            <person name="Smith C.H."/>
        </authorList>
    </citation>
    <scope>NUCLEOTIDE SEQUENCE</scope>
    <source>
        <strain evidence="1">CHS0354</strain>
        <tissue evidence="1">Mantle</tissue>
    </source>
</reference>
<dbReference type="EMBL" id="JAEAOA010000957">
    <property type="protein sequence ID" value="KAK3594445.1"/>
    <property type="molecule type" value="Genomic_DNA"/>
</dbReference>